<sequence length="388" mass="43350">MKCMKKINQNANKTVRVPRQKRKRARQLRVVINPFQIAQVTTNLTTWVELTTIVLCAKGGPKCVGYMKTIGGGIFTRIVWHLTRIVWHLTRIVWHLTRILPSLHATWTVLIAASSVTVILGPRGACSPGQPVTSCMSNSVTSSRRDVRLCEVDCGPAQQTNIERALKWGIRHVFCVDPRYPHEVDPRYPHEVDPRYPHEVNPRYPHEVDPRYPHEVKLFGALISGENSSAHEPHMHLCCSMFKHQLEAFSAHNIAVDVDCDRTLQYPTQMIQYRGLLRAQVRIVSAQRTVDVDLNLDLPIIGSPIYCKSDALDHAATKAVPLVRTAVHTQEVPSATHLAREVTFFLSTASDPTAPSCSKGTLSEDARLVLVVNIAGDTQVKYSANLSA</sequence>
<name>A0A7R9H6X5_TIMCR</name>
<evidence type="ECO:0000313" key="1">
    <source>
        <dbReference type="EMBL" id="CAD7411405.1"/>
    </source>
</evidence>
<dbReference type="EMBL" id="OC322210">
    <property type="protein sequence ID" value="CAD7411405.1"/>
    <property type="molecule type" value="Genomic_DNA"/>
</dbReference>
<proteinExistence type="predicted"/>
<gene>
    <name evidence="1" type="ORF">TCEB3V08_LOCUS10925</name>
</gene>
<accession>A0A7R9H6X5</accession>
<dbReference type="AlphaFoldDB" id="A0A7R9H6X5"/>
<reference evidence="1" key="1">
    <citation type="submission" date="2020-11" db="EMBL/GenBank/DDBJ databases">
        <authorList>
            <person name="Tran Van P."/>
        </authorList>
    </citation>
    <scope>NUCLEOTIDE SEQUENCE</scope>
</reference>
<organism evidence="1">
    <name type="scientific">Timema cristinae</name>
    <name type="common">Walking stick</name>
    <dbReference type="NCBI Taxonomy" id="61476"/>
    <lineage>
        <taxon>Eukaryota</taxon>
        <taxon>Metazoa</taxon>
        <taxon>Ecdysozoa</taxon>
        <taxon>Arthropoda</taxon>
        <taxon>Hexapoda</taxon>
        <taxon>Insecta</taxon>
        <taxon>Pterygota</taxon>
        <taxon>Neoptera</taxon>
        <taxon>Polyneoptera</taxon>
        <taxon>Phasmatodea</taxon>
        <taxon>Timematodea</taxon>
        <taxon>Timematoidea</taxon>
        <taxon>Timematidae</taxon>
        <taxon>Timema</taxon>
    </lineage>
</organism>
<protein>
    <submittedName>
        <fullName evidence="1">Uncharacterized protein</fullName>
    </submittedName>
</protein>